<keyword evidence="3" id="KW-0238">DNA-binding</keyword>
<dbReference type="Pfam" id="PF00847">
    <property type="entry name" value="AP2"/>
    <property type="match status" value="1"/>
</dbReference>
<dbReference type="PROSITE" id="PS50863">
    <property type="entry name" value="B3"/>
    <property type="match status" value="1"/>
</dbReference>
<evidence type="ECO:0000259" key="8">
    <source>
        <dbReference type="PROSITE" id="PS51032"/>
    </source>
</evidence>
<feature type="region of interest" description="Disordered" evidence="6">
    <location>
        <begin position="238"/>
        <end position="258"/>
    </location>
</feature>
<dbReference type="CDD" id="cd10017">
    <property type="entry name" value="B3_DNA"/>
    <property type="match status" value="1"/>
</dbReference>
<evidence type="ECO:0000256" key="6">
    <source>
        <dbReference type="SAM" id="MobiDB-lite"/>
    </source>
</evidence>
<sequence length="1212" mass="130305">MTAATAFIQLALMLPKDEKTVQMWSKAAVARWSPRMLSSEQYQQEQQRHAAAAGGPDVTLRLSNLETVTAAASSGSDSDVSSSKNVKSFSSGGGRGGAEDGGGSGGGDGGCVKVGTYWMMPGNPLQPTMNPTEVSSMEKKTALLGITEKIAVALAAGNCAAAQGFNRAAASTPQLEPEDSCSGGGGGHDHESGCRMATRTRALQSCSSGPAAETCSFLPTSICVAAAAARQKHIEELEQQRNAAGSGQTRLQNSGGAEYGSINDAGDYLRSSWPTGVLDLVRRGTLEERTPSGGGQSLSGSGGGEDVENGGEEDEDDRGGSREPSSSSKLPSSQFRGVVPQSNGRWGAQIYEKHQRIWLGTFDTEEEAARAYDRAAIKFRGRDAMTNFRPVQDNDFEAQFLLKYTKEQVVEMLRHHTYDEELDQSRKHSSSCLQQEAGSMAVVVSGHDDDPHHRGGGVLAVHRSSSPPPVGISLAPAVAAAAASLSLSLNESMVDTTVSPAEVPSLSSGLSAGSNAVVTAAAATVREHLFDKAVTPSDVGKLNRLVIPKQHAERCFPLDLSANSPGQTLSFEDVSGKHWRFRYSYWNSSQSYVLTKGWSRFVKEKRLDAGDIVSFERGPNQELHIDFRRKQVAAAAGGTPSSSASDRLPYRGAWLPQCSYNPIMSKSAGGHAPFNSSIWQPFNFASPQIPSLSSSLQPSLDRVLYGNNAYNQMFQPSSSLRLSSSLNPFHTNLDMTSHSLSTAVKAQPRVAAAVAASSSASPPWPLASTTGADYVGAIELRLGWQESGRAEDLDRTQDRAFTNNNSTTNVFQCEVPAIINNSGTRLFGVDLEQHTAIASSSQVKLLQSPTLSKIGQSLLPSGSATLEMAEISAPSHVMHSSPSHLKIEPFDRLGKSASTAVQSAGLQFSDLSHSHFRHEELFTGFETLLSKQQSQQQPSEQVNMRSCVNLQASSGNSAAQEGSLPLAENLALEVWKANENAHESLIHEDVRAAVNCEQSSSLNPWTIENHRKRKKALGDSELESLKGKIGLGGTCGETDTSLTLAHADSHHLENDSRQQCRSYGEGSLGKTLEILPAGGEQMPKRHCSPVCTPLKMQGFVHGAESSTHNGNHNIVVDGEGPNSNYTQIHLENSLPTEREMQSIKCSLDWQMSEPISVPLLRFQSTEELRNHLLELTKGREIFYKDKAGEIVLLQNQNWEFFINSAQEMIIQR</sequence>
<dbReference type="SUPFAM" id="SSF54171">
    <property type="entry name" value="DNA-binding domain"/>
    <property type="match status" value="1"/>
</dbReference>
<feature type="region of interest" description="Disordered" evidence="6">
    <location>
        <begin position="286"/>
        <end position="341"/>
    </location>
</feature>
<keyword evidence="4" id="KW-0804">Transcription</keyword>
<dbReference type="PANTHER" id="PTHR31140">
    <property type="entry name" value="B3 DOMAIN-CONTAINING TRANSCRIPTION FACTOR ABI3"/>
    <property type="match status" value="1"/>
</dbReference>
<feature type="domain" description="AP2/ERF" evidence="8">
    <location>
        <begin position="334"/>
        <end position="389"/>
    </location>
</feature>
<evidence type="ECO:0000256" key="5">
    <source>
        <dbReference type="ARBA" id="ARBA00023242"/>
    </source>
</evidence>
<gene>
    <name evidence="9" type="ORF">CSSPJE1EN1_LOCUS12848</name>
</gene>
<evidence type="ECO:0000256" key="1">
    <source>
        <dbReference type="ARBA" id="ARBA00004123"/>
    </source>
</evidence>
<keyword evidence="10" id="KW-1185">Reference proteome</keyword>
<dbReference type="EMBL" id="OZ020114">
    <property type="protein sequence ID" value="CAK9267370.1"/>
    <property type="molecule type" value="Genomic_DNA"/>
</dbReference>
<proteinExistence type="predicted"/>
<feature type="compositionally biased region" description="Gly residues" evidence="6">
    <location>
        <begin position="292"/>
        <end position="304"/>
    </location>
</feature>
<feature type="domain" description="TF-B3" evidence="7">
    <location>
        <begin position="530"/>
        <end position="631"/>
    </location>
</feature>
<dbReference type="Gene3D" id="2.40.330.10">
    <property type="entry name" value="DNA-binding pseudobarrel domain"/>
    <property type="match status" value="1"/>
</dbReference>
<evidence type="ECO:0000313" key="10">
    <source>
        <dbReference type="Proteomes" id="UP001497444"/>
    </source>
</evidence>
<comment type="subcellular location">
    <subcellularLocation>
        <location evidence="1">Nucleus</location>
    </subcellularLocation>
</comment>
<evidence type="ECO:0000313" key="9">
    <source>
        <dbReference type="EMBL" id="CAK9267370.1"/>
    </source>
</evidence>
<dbReference type="PANTHER" id="PTHR31140:SF139">
    <property type="entry name" value="B3 DOMAIN-CONTAINING PROTEIN OS02G0455900-RELATED"/>
    <property type="match status" value="1"/>
</dbReference>
<evidence type="ECO:0000256" key="4">
    <source>
        <dbReference type="ARBA" id="ARBA00023163"/>
    </source>
</evidence>
<dbReference type="InterPro" id="IPR044800">
    <property type="entry name" value="LEC2-like"/>
</dbReference>
<dbReference type="Pfam" id="PF02362">
    <property type="entry name" value="B3"/>
    <property type="match status" value="1"/>
</dbReference>
<feature type="compositionally biased region" description="Acidic residues" evidence="6">
    <location>
        <begin position="305"/>
        <end position="317"/>
    </location>
</feature>
<protein>
    <submittedName>
        <fullName evidence="9">Uncharacterized protein</fullName>
    </submittedName>
</protein>
<accession>A0ABP0WPD8</accession>
<dbReference type="Gene3D" id="3.30.730.10">
    <property type="entry name" value="AP2/ERF domain"/>
    <property type="match status" value="1"/>
</dbReference>
<feature type="compositionally biased region" description="Low complexity" evidence="6">
    <location>
        <begin position="322"/>
        <end position="333"/>
    </location>
</feature>
<feature type="region of interest" description="Disordered" evidence="6">
    <location>
        <begin position="72"/>
        <end position="107"/>
    </location>
</feature>
<dbReference type="PROSITE" id="PS51032">
    <property type="entry name" value="AP2_ERF"/>
    <property type="match status" value="1"/>
</dbReference>
<dbReference type="PRINTS" id="PR00367">
    <property type="entry name" value="ETHRSPELEMNT"/>
</dbReference>
<name>A0ABP0WPD8_9BRYO</name>
<dbReference type="SMART" id="SM01019">
    <property type="entry name" value="B3"/>
    <property type="match status" value="1"/>
</dbReference>
<dbReference type="SUPFAM" id="SSF101936">
    <property type="entry name" value="DNA-binding pseudobarrel domain"/>
    <property type="match status" value="1"/>
</dbReference>
<keyword evidence="5" id="KW-0539">Nucleus</keyword>
<evidence type="ECO:0000259" key="7">
    <source>
        <dbReference type="PROSITE" id="PS50863"/>
    </source>
</evidence>
<dbReference type="InterPro" id="IPR016177">
    <property type="entry name" value="DNA-bd_dom_sf"/>
</dbReference>
<feature type="compositionally biased region" description="Polar residues" evidence="6">
    <location>
        <begin position="240"/>
        <end position="255"/>
    </location>
</feature>
<dbReference type="Proteomes" id="UP001497444">
    <property type="component" value="Chromosome 19"/>
</dbReference>
<keyword evidence="2" id="KW-0805">Transcription regulation</keyword>
<dbReference type="SMART" id="SM00380">
    <property type="entry name" value="AP2"/>
    <property type="match status" value="1"/>
</dbReference>
<dbReference type="InterPro" id="IPR036955">
    <property type="entry name" value="AP2/ERF_dom_sf"/>
</dbReference>
<reference evidence="9" key="1">
    <citation type="submission" date="2024-02" db="EMBL/GenBank/DDBJ databases">
        <authorList>
            <consortium name="ELIXIR-Norway"/>
            <consortium name="Elixir Norway"/>
        </authorList>
    </citation>
    <scope>NUCLEOTIDE SEQUENCE</scope>
</reference>
<evidence type="ECO:0000256" key="3">
    <source>
        <dbReference type="ARBA" id="ARBA00023125"/>
    </source>
</evidence>
<dbReference type="InterPro" id="IPR001471">
    <property type="entry name" value="AP2/ERF_dom"/>
</dbReference>
<dbReference type="InterPro" id="IPR003340">
    <property type="entry name" value="B3_DNA-bd"/>
</dbReference>
<dbReference type="CDD" id="cd00018">
    <property type="entry name" value="AP2"/>
    <property type="match status" value="1"/>
</dbReference>
<organism evidence="9 10">
    <name type="scientific">Sphagnum jensenii</name>
    <dbReference type="NCBI Taxonomy" id="128206"/>
    <lineage>
        <taxon>Eukaryota</taxon>
        <taxon>Viridiplantae</taxon>
        <taxon>Streptophyta</taxon>
        <taxon>Embryophyta</taxon>
        <taxon>Bryophyta</taxon>
        <taxon>Sphagnophytina</taxon>
        <taxon>Sphagnopsida</taxon>
        <taxon>Sphagnales</taxon>
        <taxon>Sphagnaceae</taxon>
        <taxon>Sphagnum</taxon>
    </lineage>
</organism>
<evidence type="ECO:0000256" key="2">
    <source>
        <dbReference type="ARBA" id="ARBA00023015"/>
    </source>
</evidence>
<dbReference type="InterPro" id="IPR015300">
    <property type="entry name" value="DNA-bd_pseudobarrel_sf"/>
</dbReference>
<feature type="compositionally biased region" description="Low complexity" evidence="6">
    <location>
        <begin position="73"/>
        <end position="90"/>
    </location>
</feature>
<feature type="compositionally biased region" description="Gly residues" evidence="6">
    <location>
        <begin position="91"/>
        <end position="107"/>
    </location>
</feature>